<dbReference type="Proteomes" id="UP000032233">
    <property type="component" value="Unassembled WGS sequence"/>
</dbReference>
<dbReference type="AlphaFoldDB" id="A0A0D2JD14"/>
<dbReference type="Gene3D" id="2.40.160.10">
    <property type="entry name" value="Porin"/>
    <property type="match status" value="1"/>
</dbReference>
<reference evidence="1 2" key="1">
    <citation type="submission" date="2013-11" db="EMBL/GenBank/DDBJ databases">
        <title>Metagenomic analysis of a methanogenic consortium involved in long chain n-alkane degradation.</title>
        <authorList>
            <person name="Davidova I.A."/>
            <person name="Callaghan A.V."/>
            <person name="Wawrik B."/>
            <person name="Pruitt S."/>
            <person name="Marks C."/>
            <person name="Duncan K.E."/>
            <person name="Suflita J.M."/>
        </authorList>
    </citation>
    <scope>NUCLEOTIDE SEQUENCE [LARGE SCALE GENOMIC DNA]</scope>
    <source>
        <strain evidence="1 2">SPR</strain>
    </source>
</reference>
<evidence type="ECO:0008006" key="3">
    <source>
        <dbReference type="Google" id="ProtNLM"/>
    </source>
</evidence>
<sequence length="231" mass="26423">MQVALEKAAAVNTVYWAFRFLHYFEYPANMTFAGAGVDVFQTVPRLSLSLQYKTGDFSTTPSFGYAKYDTEGVPSFIEDSFEAWAFILPVKIVAEAFTVQGEVHYAMNPGVGYSGYPEKSGLCLFSFKSFSEYEDTTNWGGYIDASYSFGALRVAVGFGYEYFENDALKDPWGCKEDNFNRKLFYIVLPYKMHMNLALYPEFNYLDHGEITINVEDQGNEWVLDILFRFVF</sequence>
<organism evidence="1 2">
    <name type="scientific">Dethiosulfatarculus sandiegensis</name>
    <dbReference type="NCBI Taxonomy" id="1429043"/>
    <lineage>
        <taxon>Bacteria</taxon>
        <taxon>Pseudomonadati</taxon>
        <taxon>Thermodesulfobacteriota</taxon>
        <taxon>Desulfarculia</taxon>
        <taxon>Desulfarculales</taxon>
        <taxon>Desulfarculaceae</taxon>
        <taxon>Dethiosulfatarculus</taxon>
    </lineage>
</organism>
<gene>
    <name evidence="1" type="ORF">X474_01005</name>
</gene>
<evidence type="ECO:0000313" key="1">
    <source>
        <dbReference type="EMBL" id="KIX16084.1"/>
    </source>
</evidence>
<dbReference type="InParanoid" id="A0A0D2JD14"/>
<evidence type="ECO:0000313" key="2">
    <source>
        <dbReference type="Proteomes" id="UP000032233"/>
    </source>
</evidence>
<proteinExistence type="predicted"/>
<keyword evidence="2" id="KW-1185">Reference proteome</keyword>
<protein>
    <recommendedName>
        <fullName evidence="3">Porin</fullName>
    </recommendedName>
</protein>
<dbReference type="RefSeq" id="WP_044346159.1">
    <property type="nucleotide sequence ID" value="NZ_AZAC01000001.1"/>
</dbReference>
<dbReference type="SUPFAM" id="SSF56935">
    <property type="entry name" value="Porins"/>
    <property type="match status" value="1"/>
</dbReference>
<dbReference type="EMBL" id="AZAC01000001">
    <property type="protein sequence ID" value="KIX16084.1"/>
    <property type="molecule type" value="Genomic_DNA"/>
</dbReference>
<comment type="caution">
    <text evidence="1">The sequence shown here is derived from an EMBL/GenBank/DDBJ whole genome shotgun (WGS) entry which is preliminary data.</text>
</comment>
<name>A0A0D2JD14_9BACT</name>
<accession>A0A0D2JD14</accession>
<dbReference type="InterPro" id="IPR023614">
    <property type="entry name" value="Porin_dom_sf"/>
</dbReference>